<dbReference type="GO" id="GO:0008017">
    <property type="term" value="F:microtubule binding"/>
    <property type="evidence" value="ECO:0007669"/>
    <property type="project" value="InterPro"/>
</dbReference>
<feature type="region of interest" description="Disordered" evidence="7">
    <location>
        <begin position="395"/>
        <end position="434"/>
    </location>
</feature>
<dbReference type="SUPFAM" id="SSF49879">
    <property type="entry name" value="SMAD/FHA domain"/>
    <property type="match status" value="1"/>
</dbReference>
<keyword evidence="4 5" id="KW-0505">Motor protein</keyword>
<dbReference type="PROSITE" id="PS50067">
    <property type="entry name" value="KINESIN_MOTOR_2"/>
    <property type="match status" value="1"/>
</dbReference>
<dbReference type="Gene3D" id="2.60.200.20">
    <property type="match status" value="1"/>
</dbReference>
<dbReference type="GO" id="GO:0005524">
    <property type="term" value="F:ATP binding"/>
    <property type="evidence" value="ECO:0007669"/>
    <property type="project" value="UniProtKB-UniRule"/>
</dbReference>
<organism evidence="9 10">
    <name type="scientific">Chrysophaeum taylorii</name>
    <dbReference type="NCBI Taxonomy" id="2483200"/>
    <lineage>
        <taxon>Eukaryota</taxon>
        <taxon>Sar</taxon>
        <taxon>Stramenopiles</taxon>
        <taxon>Ochrophyta</taxon>
        <taxon>Pelagophyceae</taxon>
        <taxon>Pelagomonadales</taxon>
        <taxon>Pelagomonadaceae</taxon>
        <taxon>Chrysophaeum</taxon>
    </lineage>
</organism>
<evidence type="ECO:0000313" key="10">
    <source>
        <dbReference type="Proteomes" id="UP001230188"/>
    </source>
</evidence>
<evidence type="ECO:0000256" key="4">
    <source>
        <dbReference type="ARBA" id="ARBA00023175"/>
    </source>
</evidence>
<dbReference type="Proteomes" id="UP001230188">
    <property type="component" value="Unassembled WGS sequence"/>
</dbReference>
<dbReference type="GO" id="GO:0005874">
    <property type="term" value="C:microtubule"/>
    <property type="evidence" value="ECO:0007669"/>
    <property type="project" value="UniProtKB-KW"/>
</dbReference>
<dbReference type="PRINTS" id="PR00380">
    <property type="entry name" value="KINESINHEAVY"/>
</dbReference>
<dbReference type="InterPro" id="IPR027417">
    <property type="entry name" value="P-loop_NTPase"/>
</dbReference>
<dbReference type="InterPro" id="IPR001752">
    <property type="entry name" value="Kinesin_motor_dom"/>
</dbReference>
<dbReference type="EMBL" id="JAQMWT010000110">
    <property type="protein sequence ID" value="KAJ8610298.1"/>
    <property type="molecule type" value="Genomic_DNA"/>
</dbReference>
<dbReference type="PANTHER" id="PTHR47117">
    <property type="entry name" value="STAR-RELATED LIPID TRANSFER PROTEIN 9"/>
    <property type="match status" value="1"/>
</dbReference>
<dbReference type="AlphaFoldDB" id="A0AAD7UKH0"/>
<feature type="domain" description="Kinesin motor" evidence="8">
    <location>
        <begin position="7"/>
        <end position="392"/>
    </location>
</feature>
<feature type="region of interest" description="Disordered" evidence="7">
    <location>
        <begin position="622"/>
        <end position="766"/>
    </location>
</feature>
<dbReference type="SMART" id="SM00129">
    <property type="entry name" value="KISc"/>
    <property type="match status" value="1"/>
</dbReference>
<feature type="compositionally biased region" description="Basic and acidic residues" evidence="7">
    <location>
        <begin position="699"/>
        <end position="708"/>
    </location>
</feature>
<feature type="compositionally biased region" description="Polar residues" evidence="7">
    <location>
        <begin position="686"/>
        <end position="695"/>
    </location>
</feature>
<reference evidence="9" key="1">
    <citation type="submission" date="2023-01" db="EMBL/GenBank/DDBJ databases">
        <title>Metagenome sequencing of chrysophaentin producing Chrysophaeum taylorii.</title>
        <authorList>
            <person name="Davison J."/>
            <person name="Bewley C."/>
        </authorList>
    </citation>
    <scope>NUCLEOTIDE SEQUENCE</scope>
    <source>
        <strain evidence="9">NIES-1699</strain>
    </source>
</reference>
<dbReference type="GO" id="GO:0007018">
    <property type="term" value="P:microtubule-based movement"/>
    <property type="evidence" value="ECO:0007669"/>
    <property type="project" value="InterPro"/>
</dbReference>
<dbReference type="Pfam" id="PF00225">
    <property type="entry name" value="Kinesin"/>
    <property type="match status" value="1"/>
</dbReference>
<keyword evidence="3" id="KW-0175">Coiled coil</keyword>
<keyword evidence="6" id="KW-0493">Microtubule</keyword>
<evidence type="ECO:0000256" key="2">
    <source>
        <dbReference type="ARBA" id="ARBA00022840"/>
    </source>
</evidence>
<feature type="compositionally biased region" description="Basic and acidic residues" evidence="7">
    <location>
        <begin position="718"/>
        <end position="727"/>
    </location>
</feature>
<dbReference type="PROSITE" id="PS00411">
    <property type="entry name" value="KINESIN_MOTOR_1"/>
    <property type="match status" value="1"/>
</dbReference>
<accession>A0AAD7UKH0</accession>
<gene>
    <name evidence="9" type="ORF">CTAYLR_009077</name>
</gene>
<evidence type="ECO:0000259" key="8">
    <source>
        <dbReference type="PROSITE" id="PS50067"/>
    </source>
</evidence>
<comment type="caution">
    <text evidence="9">The sequence shown here is derived from an EMBL/GenBank/DDBJ whole genome shotgun (WGS) entry which is preliminary data.</text>
</comment>
<name>A0AAD7UKH0_9STRA</name>
<sequence length="795" mass="85542">MDKNHRAVTVAVRVRPLCPREAASQIRVVESRGTRVAVLDPIEDASSSWRREFGCDLCFDDDADGRSPADQQAAVFEGLGLPLLKHAWAGYDCALLAYGQTGAGKTYSMTGDDGDGLIPRVCSALFEAISESGDTARVEASYMEIYNESVRDLLLPTGRPLRVREHPRRGAYVPDLTAVRVSTREEVAAIASVGNRARATAATRANARSSRSHAVFTLTVERQASTNPGGSAAGWWSNDATPRGTTTTARIRLVDLAGSERVSTTGTDGARLREAKSINRSLATLCDVVEALGRKHRPYDNNDDDEDLDAPRSVCSSVEAARSSASLRVSPGRLNRSARHFVPYRNSTLTWLLKDSLGGRSVVTMIACVSPAEHHYDETIATLKYAERAKRVRTRPPANVALDRATTKPLASPRVDPGAATTPSKTRRRRREAGPALISLDEPAPLLARRTKTWPNLTNLNPDPEFAGRRVWPLDDGGVCVVGAGLEATVRLRGGDVRSKHALLATAREDAENPESTFVVLVALAGAKVHVDGQPLDTATRCDALVLTHGARVVFAGFHAFRFEARKDDSLDATDATSEWNAAQRELGDDCHDSLARLRAQLKQLPPAARAHVLSDLTAPLLTRHDSSNNDDDGDDGDDPSAADTAPLPRHIPAPKVHRDVDDDDGDDLPPDVPATLAIPVVSSFLGDTTTTTKPSPRKNHDHDHDHDDDHDDDDDVDTRGIVDIARRLPFGGGGGLTPTKTKPPCCGGGDDDDDDDNGTYYSPSVDDDLAATRLRMDIAQAQLDAILGSSGAPR</sequence>
<comment type="similarity">
    <text evidence="5 6">Belongs to the TRAFAC class myosin-kinesin ATPase superfamily. Kinesin family.</text>
</comment>
<keyword evidence="1 5" id="KW-0547">Nucleotide-binding</keyword>
<dbReference type="InterPro" id="IPR019821">
    <property type="entry name" value="Kinesin_motor_CS"/>
</dbReference>
<proteinExistence type="inferred from homology"/>
<evidence type="ECO:0000256" key="1">
    <source>
        <dbReference type="ARBA" id="ARBA00022741"/>
    </source>
</evidence>
<evidence type="ECO:0000256" key="6">
    <source>
        <dbReference type="RuleBase" id="RU000394"/>
    </source>
</evidence>
<feature type="binding site" evidence="5">
    <location>
        <begin position="99"/>
        <end position="106"/>
    </location>
    <ligand>
        <name>ATP</name>
        <dbReference type="ChEBI" id="CHEBI:30616"/>
    </ligand>
</feature>
<keyword evidence="10" id="KW-1185">Reference proteome</keyword>
<protein>
    <recommendedName>
        <fullName evidence="6">Kinesin-like protein</fullName>
    </recommendedName>
</protein>
<evidence type="ECO:0000256" key="5">
    <source>
        <dbReference type="PROSITE-ProRule" id="PRU00283"/>
    </source>
</evidence>
<evidence type="ECO:0000256" key="3">
    <source>
        <dbReference type="ARBA" id="ARBA00023054"/>
    </source>
</evidence>
<evidence type="ECO:0000313" key="9">
    <source>
        <dbReference type="EMBL" id="KAJ8610298.1"/>
    </source>
</evidence>
<dbReference type="InterPro" id="IPR036961">
    <property type="entry name" value="Kinesin_motor_dom_sf"/>
</dbReference>
<dbReference type="GO" id="GO:0003777">
    <property type="term" value="F:microtubule motor activity"/>
    <property type="evidence" value="ECO:0007669"/>
    <property type="project" value="InterPro"/>
</dbReference>
<feature type="compositionally biased region" description="Acidic residues" evidence="7">
    <location>
        <begin position="629"/>
        <end position="641"/>
    </location>
</feature>
<dbReference type="Gene3D" id="3.40.850.10">
    <property type="entry name" value="Kinesin motor domain"/>
    <property type="match status" value="1"/>
</dbReference>
<evidence type="ECO:0000256" key="7">
    <source>
        <dbReference type="SAM" id="MobiDB-lite"/>
    </source>
</evidence>
<dbReference type="SUPFAM" id="SSF52540">
    <property type="entry name" value="P-loop containing nucleoside triphosphate hydrolases"/>
    <property type="match status" value="1"/>
</dbReference>
<dbReference type="InterPro" id="IPR008984">
    <property type="entry name" value="SMAD_FHA_dom_sf"/>
</dbReference>
<keyword evidence="2 5" id="KW-0067">ATP-binding</keyword>